<evidence type="ECO:0000256" key="2">
    <source>
        <dbReference type="ARBA" id="ARBA00023015"/>
    </source>
</evidence>
<dbReference type="GO" id="GO:0006352">
    <property type="term" value="P:DNA-templated transcription initiation"/>
    <property type="evidence" value="ECO:0007669"/>
    <property type="project" value="InterPro"/>
</dbReference>
<feature type="domain" description="RNA polymerase sigma-70 region 2" evidence="5">
    <location>
        <begin position="13"/>
        <end position="76"/>
    </location>
</feature>
<dbReference type="Pfam" id="PF04542">
    <property type="entry name" value="Sigma70_r2"/>
    <property type="match status" value="1"/>
</dbReference>
<dbReference type="Pfam" id="PF08281">
    <property type="entry name" value="Sigma70_r4_2"/>
    <property type="match status" value="1"/>
</dbReference>
<dbReference type="SUPFAM" id="SSF88659">
    <property type="entry name" value="Sigma3 and sigma4 domains of RNA polymerase sigma factors"/>
    <property type="match status" value="1"/>
</dbReference>
<dbReference type="GO" id="GO:0016987">
    <property type="term" value="F:sigma factor activity"/>
    <property type="evidence" value="ECO:0007669"/>
    <property type="project" value="UniProtKB-KW"/>
</dbReference>
<dbReference type="PANTHER" id="PTHR43133:SF46">
    <property type="entry name" value="RNA POLYMERASE SIGMA-70 FACTOR ECF SUBFAMILY"/>
    <property type="match status" value="1"/>
</dbReference>
<reference evidence="7 8" key="1">
    <citation type="submission" date="2011-02" db="EMBL/GenBank/DDBJ databases">
        <authorList>
            <person name="Weinstock G."/>
            <person name="Sodergren E."/>
            <person name="Clifton S."/>
            <person name="Fulton L."/>
            <person name="Fulton B."/>
            <person name="Courtney L."/>
            <person name="Fronick C."/>
            <person name="Harrison M."/>
            <person name="Strong C."/>
            <person name="Farmer C."/>
            <person name="Delahaunty K."/>
            <person name="Markovic C."/>
            <person name="Hall O."/>
            <person name="Minx P."/>
            <person name="Tomlinson C."/>
            <person name="Mitreva M."/>
            <person name="Hou S."/>
            <person name="Chen J."/>
            <person name="Wollam A."/>
            <person name="Pepin K.H."/>
            <person name="Johnson M."/>
            <person name="Bhonagiri V."/>
            <person name="Zhang X."/>
            <person name="Suruliraj S."/>
            <person name="Warren W."/>
            <person name="Chinwalla A."/>
            <person name="Mardis E.R."/>
            <person name="Wilson R.K."/>
        </authorList>
    </citation>
    <scope>NUCLEOTIDE SEQUENCE [LARGE SCALE GENOMIC DNA]</scope>
    <source>
        <strain evidence="7 8">YIT 11841</strain>
    </source>
</reference>
<keyword evidence="3" id="KW-0731">Sigma factor</keyword>
<dbReference type="Gene3D" id="1.10.10.10">
    <property type="entry name" value="Winged helix-like DNA-binding domain superfamily/Winged helix DNA-binding domain"/>
    <property type="match status" value="1"/>
</dbReference>
<evidence type="ECO:0000259" key="5">
    <source>
        <dbReference type="Pfam" id="PF04542"/>
    </source>
</evidence>
<feature type="domain" description="RNA polymerase sigma factor 70 region 4 type 2" evidence="6">
    <location>
        <begin position="113"/>
        <end position="157"/>
    </location>
</feature>
<name>F3QQI9_9BACT</name>
<evidence type="ECO:0000259" key="6">
    <source>
        <dbReference type="Pfam" id="PF08281"/>
    </source>
</evidence>
<comment type="similarity">
    <text evidence="1">Belongs to the sigma-70 factor family. ECF subfamily.</text>
</comment>
<dbReference type="STRING" id="762982.HMPREF9442_00431"/>
<dbReference type="Proteomes" id="UP000005546">
    <property type="component" value="Unassembled WGS sequence"/>
</dbReference>
<comment type="caution">
    <text evidence="7">The sequence shown here is derived from an EMBL/GenBank/DDBJ whole genome shotgun (WGS) entry which is preliminary data.</text>
</comment>
<evidence type="ECO:0000313" key="8">
    <source>
        <dbReference type="Proteomes" id="UP000005546"/>
    </source>
</evidence>
<dbReference type="OrthoDB" id="1098015at2"/>
<dbReference type="InterPro" id="IPR013324">
    <property type="entry name" value="RNA_pol_sigma_r3/r4-like"/>
</dbReference>
<keyword evidence="2" id="KW-0805">Transcription regulation</keyword>
<dbReference type="NCBIfam" id="TIGR02937">
    <property type="entry name" value="sigma70-ECF"/>
    <property type="match status" value="1"/>
</dbReference>
<dbReference type="InterPro" id="IPR039425">
    <property type="entry name" value="RNA_pol_sigma-70-like"/>
</dbReference>
<dbReference type="InterPro" id="IPR013325">
    <property type="entry name" value="RNA_pol_sigma_r2"/>
</dbReference>
<sequence length="174" mass="21043">MEIFTESQFSACYMQYREKVNGYIFSRVRDREEAEDLTQDVFEHIWRCREGVRMVTLQNLVFRVMRNTVIDYLRRRYMKKSRMDIYSYGEVQCGRNTVEEDYCYKELRFVHEKMVKRLTERRRQVYLLYFYKGMSYASIAGRLGVAECTVGAHLLRAHRMVRMGVDRAYRNKAG</sequence>
<gene>
    <name evidence="7" type="ORF">HMPREF9442_00431</name>
</gene>
<proteinExistence type="inferred from homology"/>
<dbReference type="PANTHER" id="PTHR43133">
    <property type="entry name" value="RNA POLYMERASE ECF-TYPE SIGMA FACTO"/>
    <property type="match status" value="1"/>
</dbReference>
<organism evidence="7 8">
    <name type="scientific">Paraprevotella xylaniphila YIT 11841</name>
    <dbReference type="NCBI Taxonomy" id="762982"/>
    <lineage>
        <taxon>Bacteria</taxon>
        <taxon>Pseudomonadati</taxon>
        <taxon>Bacteroidota</taxon>
        <taxon>Bacteroidia</taxon>
        <taxon>Bacteroidales</taxon>
        <taxon>Prevotellaceae</taxon>
        <taxon>Paraprevotella</taxon>
    </lineage>
</organism>
<dbReference type="GO" id="GO:0003677">
    <property type="term" value="F:DNA binding"/>
    <property type="evidence" value="ECO:0007669"/>
    <property type="project" value="InterPro"/>
</dbReference>
<dbReference type="InterPro" id="IPR014284">
    <property type="entry name" value="RNA_pol_sigma-70_dom"/>
</dbReference>
<dbReference type="Gene3D" id="1.10.1740.10">
    <property type="match status" value="1"/>
</dbReference>
<keyword evidence="8" id="KW-1185">Reference proteome</keyword>
<dbReference type="RefSeq" id="WP_008624694.1">
    <property type="nucleotide sequence ID" value="NZ_GL883817.1"/>
</dbReference>
<keyword evidence="4" id="KW-0804">Transcription</keyword>
<accession>F3QQI9</accession>
<dbReference type="AlphaFoldDB" id="F3QQI9"/>
<evidence type="ECO:0000256" key="4">
    <source>
        <dbReference type="ARBA" id="ARBA00023163"/>
    </source>
</evidence>
<dbReference type="eggNOG" id="COG1595">
    <property type="taxonomic scope" value="Bacteria"/>
</dbReference>
<dbReference type="SUPFAM" id="SSF88946">
    <property type="entry name" value="Sigma2 domain of RNA polymerase sigma factors"/>
    <property type="match status" value="1"/>
</dbReference>
<evidence type="ECO:0000256" key="1">
    <source>
        <dbReference type="ARBA" id="ARBA00010641"/>
    </source>
</evidence>
<dbReference type="InterPro" id="IPR036388">
    <property type="entry name" value="WH-like_DNA-bd_sf"/>
</dbReference>
<dbReference type="InterPro" id="IPR013249">
    <property type="entry name" value="RNA_pol_sigma70_r4_t2"/>
</dbReference>
<dbReference type="EMBL" id="AFBR01000013">
    <property type="protein sequence ID" value="EGG57072.1"/>
    <property type="molecule type" value="Genomic_DNA"/>
</dbReference>
<protein>
    <submittedName>
        <fullName evidence="7">Sigma-70 region 2</fullName>
    </submittedName>
</protein>
<dbReference type="HOGENOM" id="CLU_047691_4_1_10"/>
<evidence type="ECO:0000313" key="7">
    <source>
        <dbReference type="EMBL" id="EGG57072.1"/>
    </source>
</evidence>
<dbReference type="InterPro" id="IPR007627">
    <property type="entry name" value="RNA_pol_sigma70_r2"/>
</dbReference>
<evidence type="ECO:0000256" key="3">
    <source>
        <dbReference type="ARBA" id="ARBA00023082"/>
    </source>
</evidence>